<dbReference type="AlphaFoldDB" id="A0AAN7Q1F3"/>
<evidence type="ECO:0000256" key="7">
    <source>
        <dbReference type="ARBA" id="ARBA00023242"/>
    </source>
</evidence>
<evidence type="ECO:0000313" key="10">
    <source>
        <dbReference type="Proteomes" id="UP001353858"/>
    </source>
</evidence>
<keyword evidence="5" id="KW-0479">Metal-binding</keyword>
<name>A0AAN7Q1F3_9COLE</name>
<evidence type="ECO:0000256" key="6">
    <source>
        <dbReference type="ARBA" id="ARBA00022801"/>
    </source>
</evidence>
<keyword evidence="10" id="KW-1185">Reference proteome</keyword>
<reference evidence="10" key="1">
    <citation type="submission" date="2023-01" db="EMBL/GenBank/DDBJ databases">
        <title>Key to firefly adult light organ development and bioluminescence: homeobox transcription factors regulate luciferase expression and transportation to peroxisome.</title>
        <authorList>
            <person name="Fu X."/>
        </authorList>
    </citation>
    <scope>NUCLEOTIDE SEQUENCE [LARGE SCALE GENOMIC DNA]</scope>
</reference>
<proteinExistence type="inferred from homology"/>
<feature type="domain" description="DDE Tnp4" evidence="8">
    <location>
        <begin position="159"/>
        <end position="318"/>
    </location>
</feature>
<keyword evidence="4" id="KW-0540">Nuclease</keyword>
<comment type="caution">
    <text evidence="9">The sequence shown here is derived from an EMBL/GenBank/DDBJ whole genome shotgun (WGS) entry which is preliminary data.</text>
</comment>
<evidence type="ECO:0000259" key="8">
    <source>
        <dbReference type="Pfam" id="PF13359"/>
    </source>
</evidence>
<evidence type="ECO:0000256" key="2">
    <source>
        <dbReference type="ARBA" id="ARBA00004123"/>
    </source>
</evidence>
<dbReference type="Proteomes" id="UP001353858">
    <property type="component" value="Unassembled WGS sequence"/>
</dbReference>
<evidence type="ECO:0000256" key="1">
    <source>
        <dbReference type="ARBA" id="ARBA00001968"/>
    </source>
</evidence>
<evidence type="ECO:0000256" key="5">
    <source>
        <dbReference type="ARBA" id="ARBA00022723"/>
    </source>
</evidence>
<dbReference type="InterPro" id="IPR027806">
    <property type="entry name" value="HARBI1_dom"/>
</dbReference>
<gene>
    <name evidence="9" type="ORF">RN001_005536</name>
</gene>
<comment type="subcellular location">
    <subcellularLocation>
        <location evidence="2">Nucleus</location>
    </subcellularLocation>
</comment>
<comment type="similarity">
    <text evidence="3">Belongs to the HARBI1 family.</text>
</comment>
<evidence type="ECO:0000256" key="3">
    <source>
        <dbReference type="ARBA" id="ARBA00006958"/>
    </source>
</evidence>
<evidence type="ECO:0000313" key="9">
    <source>
        <dbReference type="EMBL" id="KAK4882217.1"/>
    </source>
</evidence>
<evidence type="ECO:0000256" key="4">
    <source>
        <dbReference type="ARBA" id="ARBA00022722"/>
    </source>
</evidence>
<dbReference type="PANTHER" id="PTHR22930:SF289">
    <property type="entry name" value="DDE TNP4 DOMAIN-CONTAINING PROTEIN-RELATED"/>
    <property type="match status" value="1"/>
</dbReference>
<dbReference type="GO" id="GO:0005634">
    <property type="term" value="C:nucleus"/>
    <property type="evidence" value="ECO:0007669"/>
    <property type="project" value="UniProtKB-SubCell"/>
</dbReference>
<organism evidence="9 10">
    <name type="scientific">Aquatica leii</name>
    <dbReference type="NCBI Taxonomy" id="1421715"/>
    <lineage>
        <taxon>Eukaryota</taxon>
        <taxon>Metazoa</taxon>
        <taxon>Ecdysozoa</taxon>
        <taxon>Arthropoda</taxon>
        <taxon>Hexapoda</taxon>
        <taxon>Insecta</taxon>
        <taxon>Pterygota</taxon>
        <taxon>Neoptera</taxon>
        <taxon>Endopterygota</taxon>
        <taxon>Coleoptera</taxon>
        <taxon>Polyphaga</taxon>
        <taxon>Elateriformia</taxon>
        <taxon>Elateroidea</taxon>
        <taxon>Lampyridae</taxon>
        <taxon>Luciolinae</taxon>
        <taxon>Aquatica</taxon>
    </lineage>
</organism>
<keyword evidence="7" id="KW-0539">Nucleus</keyword>
<dbReference type="GO" id="GO:0004518">
    <property type="term" value="F:nuclease activity"/>
    <property type="evidence" value="ECO:0007669"/>
    <property type="project" value="UniProtKB-KW"/>
</dbReference>
<comment type="cofactor">
    <cofactor evidence="1">
        <name>a divalent metal cation</name>
        <dbReference type="ChEBI" id="CHEBI:60240"/>
    </cofactor>
</comment>
<dbReference type="InterPro" id="IPR045249">
    <property type="entry name" value="HARBI1-like"/>
</dbReference>
<dbReference type="GO" id="GO:0016787">
    <property type="term" value="F:hydrolase activity"/>
    <property type="evidence" value="ECO:0007669"/>
    <property type="project" value="UniProtKB-KW"/>
</dbReference>
<dbReference type="EMBL" id="JARPUR010000002">
    <property type="protein sequence ID" value="KAK4882217.1"/>
    <property type="molecule type" value="Genomic_DNA"/>
</dbReference>
<dbReference type="PANTHER" id="PTHR22930">
    <property type="match status" value="1"/>
</dbReference>
<protein>
    <recommendedName>
        <fullName evidence="8">DDE Tnp4 domain-containing protein</fullName>
    </recommendedName>
</protein>
<accession>A0AAN7Q1F3</accession>
<dbReference type="Pfam" id="PF13359">
    <property type="entry name" value="DDE_Tnp_4"/>
    <property type="match status" value="1"/>
</dbReference>
<dbReference type="GO" id="GO:0046872">
    <property type="term" value="F:metal ion binding"/>
    <property type="evidence" value="ECO:0007669"/>
    <property type="project" value="UniProtKB-KW"/>
</dbReference>
<sequence>MNVAQINIFVGILLEEDENRNFMRIQRRRLRDELNPFDLTNNAFRQMFRLDKNSVYQLINSLLPHATERHILSGIPFTTKVFATLNFISTGSYQNSVGCNSWISLSQTSISRSIHYICELIVNHLLQQWVKFPITPEEKFFVKNGFYEKYNLRGIVGAIDGTHVDILAPPETDENFPPFVYINRKGKHSINVMLISDSSCKILACSARFPGSTHDSAIWQISGIRVHLSRSYFEGDVSSRLIGDSGYPLEPWLFTPFLQPANQAEEQFNALLTTGRNVIERTNGVLKGRFRCLSRHRALIYSPDRAANIIYTCCVLHNIALHANLILPEEEIEHYREDNVNRHDQHNNDLLHIGRNLRNNYIRENIII</sequence>
<keyword evidence="6" id="KW-0378">Hydrolase</keyword>